<feature type="chain" id="PRO_5044881056" description="WxL domain-containing protein" evidence="2">
    <location>
        <begin position="28"/>
        <end position="235"/>
    </location>
</feature>
<comment type="caution">
    <text evidence="4">The sequence shown here is derived from an EMBL/GenBank/DDBJ whole genome shotgun (WGS) entry which is preliminary data.</text>
</comment>
<gene>
    <name evidence="4" type="ORF">D358_02214</name>
</gene>
<evidence type="ECO:0000256" key="1">
    <source>
        <dbReference type="SAM" id="MobiDB-lite"/>
    </source>
</evidence>
<dbReference type="AlphaFoldDB" id="A0ABC9TJY0"/>
<protein>
    <recommendedName>
        <fullName evidence="3">WxL domain-containing protein</fullName>
    </recommendedName>
</protein>
<evidence type="ECO:0000313" key="4">
    <source>
        <dbReference type="EMBL" id="EPI06009.1"/>
    </source>
</evidence>
<evidence type="ECO:0000256" key="2">
    <source>
        <dbReference type="SAM" id="SignalP"/>
    </source>
</evidence>
<proteinExistence type="predicted"/>
<evidence type="ECO:0000259" key="3">
    <source>
        <dbReference type="Pfam" id="PF13731"/>
    </source>
</evidence>
<dbReference type="Proteomes" id="UP000015750">
    <property type="component" value="Unassembled WGS sequence"/>
</dbReference>
<keyword evidence="2" id="KW-0732">Signal</keyword>
<feature type="region of interest" description="Disordered" evidence="1">
    <location>
        <begin position="42"/>
        <end position="61"/>
    </location>
</feature>
<accession>A0ABC9TJY0</accession>
<evidence type="ECO:0000313" key="5">
    <source>
        <dbReference type="Proteomes" id="UP000015750"/>
    </source>
</evidence>
<sequence length="235" mass="24640">MKKKIMASLLVGSAVVGASLAPLSAQAVTTGNTPVQVEFGGGVLPDHEDNTGGTVDPDPTKPNTDFDLLAIPRSFDFPLAKINDDLSAIKANSMTYRALMVGDVRGTKEGWHVTGELMKMNNGTDELAGDINFGLQGYYAQYITDLTQEPYYGLAATLNGVSIANDPTAPDFSGTSMKIGGGATVLMNATVGKGQGTWAGRFGDMTLNVTTPMQQLKKGAYTGNITWNLVAGPSI</sequence>
<feature type="signal peptide" evidence="2">
    <location>
        <begin position="1"/>
        <end position="27"/>
    </location>
</feature>
<organism evidence="4 5">
    <name type="scientific">Enterococcus faecalis RP2S-4</name>
    <dbReference type="NCBI Taxonomy" id="1244145"/>
    <lineage>
        <taxon>Bacteria</taxon>
        <taxon>Bacillati</taxon>
        <taxon>Bacillota</taxon>
        <taxon>Bacilli</taxon>
        <taxon>Lactobacillales</taxon>
        <taxon>Enterococcaceae</taxon>
        <taxon>Enterococcus</taxon>
    </lineage>
</organism>
<name>A0ABC9TJY0_ENTFL</name>
<dbReference type="RefSeq" id="WP_016627520.1">
    <property type="nucleotide sequence ID" value="NZ_KE351834.1"/>
</dbReference>
<dbReference type="Pfam" id="PF13731">
    <property type="entry name" value="WxL"/>
    <property type="match status" value="1"/>
</dbReference>
<dbReference type="EMBL" id="ATIR01000082">
    <property type="protein sequence ID" value="EPI06009.1"/>
    <property type="molecule type" value="Genomic_DNA"/>
</dbReference>
<feature type="domain" description="WxL" evidence="3">
    <location>
        <begin position="29"/>
        <end position="233"/>
    </location>
</feature>
<dbReference type="InterPro" id="IPR027994">
    <property type="entry name" value="WxL_dom"/>
</dbReference>
<reference evidence="4 5" key="1">
    <citation type="submission" date="2013-06" db="EMBL/GenBank/DDBJ databases">
        <authorList>
            <person name="Weinstock G."/>
            <person name="Sodergren E."/>
            <person name="Lobos E.A."/>
            <person name="Fulton L."/>
            <person name="Fulton R."/>
            <person name="Courtney L."/>
            <person name="Fronick C."/>
            <person name="O'Laughlin M."/>
            <person name="Godfrey J."/>
            <person name="Wilson R.M."/>
            <person name="Miner T."/>
            <person name="Farmer C."/>
            <person name="Delehaunty K."/>
            <person name="Cordes M."/>
            <person name="Minx P."/>
            <person name="Tomlinson C."/>
            <person name="Chen J."/>
            <person name="Wollam A."/>
            <person name="Pepin K.H."/>
            <person name="Bhonagiri V."/>
            <person name="Zhang X."/>
            <person name="Warren W."/>
            <person name="Mitreva M."/>
            <person name="Mardis E.R."/>
            <person name="Wilson R.K."/>
        </authorList>
    </citation>
    <scope>NUCLEOTIDE SEQUENCE [LARGE SCALE GENOMIC DNA]</scope>
    <source>
        <strain evidence="4 5">RP2S-4</strain>
    </source>
</reference>